<dbReference type="AlphaFoldDB" id="A0A0S8K006"/>
<sequence>MRRLSVLIFLICLASGAWQFSEEIALSKIQQVSDLAISDNGEIWVLSSVAIAKIEGKSGSPLLSRETQNARAVAVLNDNIYYIDSNNRLLFYATEDGENIAATSLYFNNPAQIQALSVNGSPGLIVLEPNRLVFAAPFEIMGSLSTNADRFAIIPAANYAERRTPIFTLNGNRIFAWTGGRFINPDNYTNKLIYSTSNSVIDFCVDRKGNLYILCTDSITVLNDDGEYKGKIGVGNISYGSRILANPADNSLVIFDNNTKRIQIVSQSGRDSEELIVLDKNRPNPVDNFTEISFTLSEPLYLTITIYNLIGEPVKQIVKDHYLKGTHRVVWKAVDEQGNLVPNGVYFYRLESNKGVAIRQLIVLR</sequence>
<protein>
    <recommendedName>
        <fullName evidence="3">FlgD Ig-like domain-containing protein</fullName>
    </recommendedName>
</protein>
<dbReference type="EMBL" id="LJVE01000016">
    <property type="protein sequence ID" value="KPL15361.1"/>
    <property type="molecule type" value="Genomic_DNA"/>
</dbReference>
<proteinExistence type="predicted"/>
<dbReference type="SUPFAM" id="SSF50998">
    <property type="entry name" value="Quinoprotein alcohol dehydrogenase-like"/>
    <property type="match status" value="1"/>
</dbReference>
<dbReference type="Proteomes" id="UP000050975">
    <property type="component" value="Unassembled WGS sequence"/>
</dbReference>
<dbReference type="Gene3D" id="2.60.40.4070">
    <property type="match status" value="1"/>
</dbReference>
<evidence type="ECO:0000313" key="2">
    <source>
        <dbReference type="Proteomes" id="UP000050975"/>
    </source>
</evidence>
<evidence type="ECO:0000313" key="1">
    <source>
        <dbReference type="EMBL" id="KPL15361.1"/>
    </source>
</evidence>
<gene>
    <name evidence="1" type="ORF">AMJ74_01660</name>
</gene>
<accession>A0A0S8K006</accession>
<dbReference type="InterPro" id="IPR011047">
    <property type="entry name" value="Quinoprotein_ADH-like_sf"/>
</dbReference>
<comment type="caution">
    <text evidence="1">The sequence shown here is derived from an EMBL/GenBank/DDBJ whole genome shotgun (WGS) entry which is preliminary data.</text>
</comment>
<evidence type="ECO:0008006" key="3">
    <source>
        <dbReference type="Google" id="ProtNLM"/>
    </source>
</evidence>
<reference evidence="1 2" key="1">
    <citation type="journal article" date="2015" name="Microbiome">
        <title>Genomic resolution of linkages in carbon, nitrogen, and sulfur cycling among widespread estuary sediment bacteria.</title>
        <authorList>
            <person name="Baker B.J."/>
            <person name="Lazar C.S."/>
            <person name="Teske A.P."/>
            <person name="Dick G.J."/>
        </authorList>
    </citation>
    <scope>NUCLEOTIDE SEQUENCE [LARGE SCALE GENOMIC DNA]</scope>
    <source>
        <strain evidence="1">SM1_77</strain>
    </source>
</reference>
<organism evidence="1 2">
    <name type="scientific">candidate division WOR_3 bacterium SM1_77</name>
    <dbReference type="NCBI Taxonomy" id="1703778"/>
    <lineage>
        <taxon>Bacteria</taxon>
        <taxon>Bacteria division WOR-3</taxon>
    </lineage>
</organism>
<dbReference type="NCBIfam" id="TIGR04183">
    <property type="entry name" value="Por_Secre_tail"/>
    <property type="match status" value="1"/>
</dbReference>
<name>A0A0S8K006_UNCW3</name>
<dbReference type="InterPro" id="IPR026444">
    <property type="entry name" value="Secre_tail"/>
</dbReference>